<dbReference type="PANTHER" id="PTHR40112">
    <property type="entry name" value="H2HPP ISOMERASE"/>
    <property type="match status" value="1"/>
</dbReference>
<dbReference type="PIRSF" id="PIRSF029883">
    <property type="entry name" value="KdgF"/>
    <property type="match status" value="1"/>
</dbReference>
<keyword evidence="3" id="KW-1185">Reference proteome</keyword>
<proteinExistence type="predicted"/>
<evidence type="ECO:0000313" key="2">
    <source>
        <dbReference type="EMBL" id="SEQ07271.1"/>
    </source>
</evidence>
<accession>A0A1H9D1K6</accession>
<dbReference type="InterPro" id="IPR013096">
    <property type="entry name" value="Cupin_2"/>
</dbReference>
<dbReference type="AlphaFoldDB" id="A0A1H9D1K6"/>
<dbReference type="RefSeq" id="WP_092576588.1">
    <property type="nucleotide sequence ID" value="NZ_FOFN01000001.1"/>
</dbReference>
<organism evidence="2 3">
    <name type="scientific">Hyunsoonleella jejuensis</name>
    <dbReference type="NCBI Taxonomy" id="419940"/>
    <lineage>
        <taxon>Bacteria</taxon>
        <taxon>Pseudomonadati</taxon>
        <taxon>Bacteroidota</taxon>
        <taxon>Flavobacteriia</taxon>
        <taxon>Flavobacteriales</taxon>
        <taxon>Flavobacteriaceae</taxon>
    </lineage>
</organism>
<sequence length="105" mass="11597">MKIDLSHIPSKQLVEGVSGKYVHSNSFTVGYVSINKEAIMPLHSHMHEQTSQVISGELEMTIDGKTETLKPGSIVIIPSNTLHSARALTDCTLIDTFCPVREDYK</sequence>
<feature type="domain" description="Cupin type-2" evidence="1">
    <location>
        <begin position="31"/>
        <end position="94"/>
    </location>
</feature>
<dbReference type="InterPro" id="IPR014710">
    <property type="entry name" value="RmlC-like_jellyroll"/>
</dbReference>
<dbReference type="Gene3D" id="2.60.120.10">
    <property type="entry name" value="Jelly Rolls"/>
    <property type="match status" value="1"/>
</dbReference>
<dbReference type="InterPro" id="IPR052535">
    <property type="entry name" value="Bacilysin_H2HPP_isomerase"/>
</dbReference>
<dbReference type="Pfam" id="PF07883">
    <property type="entry name" value="Cupin_2"/>
    <property type="match status" value="1"/>
</dbReference>
<reference evidence="2 3" key="1">
    <citation type="submission" date="2016-10" db="EMBL/GenBank/DDBJ databases">
        <authorList>
            <person name="de Groot N.N."/>
        </authorList>
    </citation>
    <scope>NUCLEOTIDE SEQUENCE [LARGE SCALE GENOMIC DNA]</scope>
    <source>
        <strain evidence="2 3">DSM 21035</strain>
    </source>
</reference>
<gene>
    <name evidence="2" type="ORF">SAMN05421824_1087</name>
</gene>
<dbReference type="Proteomes" id="UP000198999">
    <property type="component" value="Unassembled WGS sequence"/>
</dbReference>
<name>A0A1H9D1K6_9FLAO</name>
<dbReference type="OrthoDB" id="9811153at2"/>
<dbReference type="EMBL" id="FOFN01000001">
    <property type="protein sequence ID" value="SEQ07271.1"/>
    <property type="molecule type" value="Genomic_DNA"/>
</dbReference>
<evidence type="ECO:0000313" key="3">
    <source>
        <dbReference type="Proteomes" id="UP000198999"/>
    </source>
</evidence>
<dbReference type="CDD" id="cd02238">
    <property type="entry name" value="cupin_KdgF"/>
    <property type="match status" value="1"/>
</dbReference>
<dbReference type="STRING" id="419940.SAMN05421824_1087"/>
<evidence type="ECO:0000259" key="1">
    <source>
        <dbReference type="Pfam" id="PF07883"/>
    </source>
</evidence>
<dbReference type="InterPro" id="IPR011051">
    <property type="entry name" value="RmlC_Cupin_sf"/>
</dbReference>
<protein>
    <submittedName>
        <fullName evidence="2">Cupin domain-containing protein</fullName>
    </submittedName>
</protein>
<dbReference type="InterPro" id="IPR025499">
    <property type="entry name" value="KdgF"/>
</dbReference>
<dbReference type="SUPFAM" id="SSF51182">
    <property type="entry name" value="RmlC-like cupins"/>
    <property type="match status" value="1"/>
</dbReference>
<dbReference type="PANTHER" id="PTHR40112:SF1">
    <property type="entry name" value="H2HPP ISOMERASE"/>
    <property type="match status" value="1"/>
</dbReference>